<evidence type="ECO:0000313" key="1">
    <source>
        <dbReference type="EnsemblPlants" id="ONIVA11G20960.1"/>
    </source>
</evidence>
<keyword evidence="2" id="KW-1185">Reference proteome</keyword>
<evidence type="ECO:0000313" key="2">
    <source>
        <dbReference type="Proteomes" id="UP000006591"/>
    </source>
</evidence>
<proteinExistence type="predicted"/>
<dbReference type="EnsemblPlants" id="ONIVA11G20960.1">
    <property type="protein sequence ID" value="ONIVA11G20960.1"/>
    <property type="gene ID" value="ONIVA11G20960"/>
</dbReference>
<reference evidence="1" key="2">
    <citation type="submission" date="2018-04" db="EMBL/GenBank/DDBJ databases">
        <title>OnivRS2 (Oryza nivara Reference Sequence Version 2).</title>
        <authorList>
            <person name="Zhang J."/>
            <person name="Kudrna D."/>
            <person name="Lee S."/>
            <person name="Talag J."/>
            <person name="Rajasekar S."/>
            <person name="Welchert J."/>
            <person name="Hsing Y.-I."/>
            <person name="Wing R.A."/>
        </authorList>
    </citation>
    <scope>NUCLEOTIDE SEQUENCE [LARGE SCALE GENOMIC DNA]</scope>
    <source>
        <strain evidence="1">SL10</strain>
    </source>
</reference>
<dbReference type="AlphaFoldDB" id="A0A0E0J4Q7"/>
<dbReference type="HOGENOM" id="CLU_2835551_0_0_1"/>
<reference evidence="1" key="1">
    <citation type="submission" date="2015-04" db="UniProtKB">
        <authorList>
            <consortium name="EnsemblPlants"/>
        </authorList>
    </citation>
    <scope>IDENTIFICATION</scope>
    <source>
        <strain evidence="1">SL10</strain>
    </source>
</reference>
<dbReference type="Proteomes" id="UP000006591">
    <property type="component" value="Chromosome 11"/>
</dbReference>
<sequence length="66" mass="7521">MEAITSRPKRFWPLGQEVASSQAQHGDGDGVGSNKMWASIFLVRLIDAKCFSLENFYHVWGPLRPW</sequence>
<organism evidence="1">
    <name type="scientific">Oryza nivara</name>
    <name type="common">Indian wild rice</name>
    <name type="synonym">Oryza sativa f. spontanea</name>
    <dbReference type="NCBI Taxonomy" id="4536"/>
    <lineage>
        <taxon>Eukaryota</taxon>
        <taxon>Viridiplantae</taxon>
        <taxon>Streptophyta</taxon>
        <taxon>Embryophyta</taxon>
        <taxon>Tracheophyta</taxon>
        <taxon>Spermatophyta</taxon>
        <taxon>Magnoliopsida</taxon>
        <taxon>Liliopsida</taxon>
        <taxon>Poales</taxon>
        <taxon>Poaceae</taxon>
        <taxon>BOP clade</taxon>
        <taxon>Oryzoideae</taxon>
        <taxon>Oryzeae</taxon>
        <taxon>Oryzinae</taxon>
        <taxon>Oryza</taxon>
    </lineage>
</organism>
<accession>A0A0E0J4Q7</accession>
<protein>
    <submittedName>
        <fullName evidence="1">Uncharacterized protein</fullName>
    </submittedName>
</protein>
<name>A0A0E0J4Q7_ORYNI</name>
<dbReference type="Gramene" id="ONIVA11G20960.1">
    <property type="protein sequence ID" value="ONIVA11G20960.1"/>
    <property type="gene ID" value="ONIVA11G20960"/>
</dbReference>